<keyword evidence="2" id="KW-1185">Reference proteome</keyword>
<reference evidence="1 2" key="1">
    <citation type="submission" date="2024-03" db="EMBL/GenBank/DDBJ databases">
        <title>The Acrasis kona genome and developmental transcriptomes reveal deep origins of eukaryotic multicellular pathways.</title>
        <authorList>
            <person name="Sheikh S."/>
            <person name="Fu C.-J."/>
            <person name="Brown M.W."/>
            <person name="Baldauf S.L."/>
        </authorList>
    </citation>
    <scope>NUCLEOTIDE SEQUENCE [LARGE SCALE GENOMIC DNA]</scope>
    <source>
        <strain evidence="1 2">ATCC MYA-3509</strain>
    </source>
</reference>
<dbReference type="AlphaFoldDB" id="A0AAW2YMH8"/>
<dbReference type="Gene3D" id="3.80.10.10">
    <property type="entry name" value="Ribonuclease Inhibitor"/>
    <property type="match status" value="3"/>
</dbReference>
<dbReference type="PANTHER" id="PTHR13318:SF95">
    <property type="entry name" value="F-BOX PROTEIN YLR352W"/>
    <property type="match status" value="1"/>
</dbReference>
<protein>
    <submittedName>
        <fullName evidence="1">Uncharacterized protein</fullName>
    </submittedName>
</protein>
<dbReference type="Pfam" id="PF13516">
    <property type="entry name" value="LRR_6"/>
    <property type="match status" value="1"/>
</dbReference>
<accession>A0AAW2YMH8</accession>
<organism evidence="1 2">
    <name type="scientific">Acrasis kona</name>
    <dbReference type="NCBI Taxonomy" id="1008807"/>
    <lineage>
        <taxon>Eukaryota</taxon>
        <taxon>Discoba</taxon>
        <taxon>Heterolobosea</taxon>
        <taxon>Tetramitia</taxon>
        <taxon>Eutetramitia</taxon>
        <taxon>Acrasidae</taxon>
        <taxon>Acrasis</taxon>
    </lineage>
</organism>
<dbReference type="PROSITE" id="PS51257">
    <property type="entry name" value="PROKAR_LIPOPROTEIN"/>
    <property type="match status" value="1"/>
</dbReference>
<dbReference type="GO" id="GO:0019005">
    <property type="term" value="C:SCF ubiquitin ligase complex"/>
    <property type="evidence" value="ECO:0007669"/>
    <property type="project" value="TreeGrafter"/>
</dbReference>
<dbReference type="InterPro" id="IPR032675">
    <property type="entry name" value="LRR_dom_sf"/>
</dbReference>
<dbReference type="Proteomes" id="UP001431209">
    <property type="component" value="Unassembled WGS sequence"/>
</dbReference>
<name>A0AAW2YMH8_9EUKA</name>
<gene>
    <name evidence="1" type="ORF">AKO1_010794</name>
</gene>
<dbReference type="GO" id="GO:0031146">
    <property type="term" value="P:SCF-dependent proteasomal ubiquitin-dependent protein catabolic process"/>
    <property type="evidence" value="ECO:0007669"/>
    <property type="project" value="TreeGrafter"/>
</dbReference>
<dbReference type="SUPFAM" id="SSF52047">
    <property type="entry name" value="RNI-like"/>
    <property type="match status" value="2"/>
</dbReference>
<sequence>MRSYYYPSLTYLNISGSCVVLKHLNTILNRAPNLLTLIVDHTNAFECVAISQLSITKNEFYHGIKKNNSNLTSLSANHCRMEDDCFISLLWHLPNLKSLSVNNNRITLRHFEIVDYKPKTPLTLSAVLNHKSGDQLPISSVNCANLSCLDLSFNDLNNGKILFLCHPLTFPNLQSLSISNCALTETEINKVVNQLHLTHSNSLTCLDVSGYDLQEFPLGILFLKNLVKLNISMLQDVGKPTNKDDDGDNMVPSNFIKSRVEWASALEHNNHPSASLLSVSPMTGLDRERMANSIAKGISRKKTVALKIKSPRGPRPSNAYSPTELAIITKSQNRTIMIGIAKTKIKEKRRFAPNFSLLEHLRDVKFSELCIAHHGFDCNHILMSVLSDSILKLDLSYNNIGAQGATHIANNLWWLEELDLSFNKKIGHKAGALVFRMRNLKKISMANTGINNDSIYGLCRDENPNPLLYLDISFNDKIIPNLSTCDVVFRQLQFLEHLCARSTQLVNDPAIIKNIHFAKNLQFLDLRENKMLTKKGKKFLNAETEPSFIVNF</sequence>
<dbReference type="InterPro" id="IPR001611">
    <property type="entry name" value="Leu-rich_rpt"/>
</dbReference>
<dbReference type="PANTHER" id="PTHR13318">
    <property type="entry name" value="PARTNER OF PAIRED, ISOFORM B-RELATED"/>
    <property type="match status" value="1"/>
</dbReference>
<evidence type="ECO:0000313" key="1">
    <source>
        <dbReference type="EMBL" id="KAL0478108.1"/>
    </source>
</evidence>
<dbReference type="EMBL" id="JAOPGA020000309">
    <property type="protein sequence ID" value="KAL0478108.1"/>
    <property type="molecule type" value="Genomic_DNA"/>
</dbReference>
<evidence type="ECO:0000313" key="2">
    <source>
        <dbReference type="Proteomes" id="UP001431209"/>
    </source>
</evidence>
<comment type="caution">
    <text evidence="1">The sequence shown here is derived from an EMBL/GenBank/DDBJ whole genome shotgun (WGS) entry which is preliminary data.</text>
</comment>
<proteinExistence type="predicted"/>